<protein>
    <submittedName>
        <fullName evidence="2">Uncharacterized protein</fullName>
    </submittedName>
</protein>
<dbReference type="AlphaFoldDB" id="A0A813DV03"/>
<feature type="region of interest" description="Disordered" evidence="1">
    <location>
        <begin position="1"/>
        <end position="104"/>
    </location>
</feature>
<organism evidence="2 3">
    <name type="scientific">Polarella glacialis</name>
    <name type="common">Dinoflagellate</name>
    <dbReference type="NCBI Taxonomy" id="89957"/>
    <lineage>
        <taxon>Eukaryota</taxon>
        <taxon>Sar</taxon>
        <taxon>Alveolata</taxon>
        <taxon>Dinophyceae</taxon>
        <taxon>Suessiales</taxon>
        <taxon>Suessiaceae</taxon>
        <taxon>Polarella</taxon>
    </lineage>
</organism>
<keyword evidence="3" id="KW-1185">Reference proteome</keyword>
<gene>
    <name evidence="2" type="ORF">PGLA1383_LOCUS10461</name>
</gene>
<accession>A0A813DV03</accession>
<evidence type="ECO:0000313" key="3">
    <source>
        <dbReference type="Proteomes" id="UP000654075"/>
    </source>
</evidence>
<evidence type="ECO:0000256" key="1">
    <source>
        <dbReference type="SAM" id="MobiDB-lite"/>
    </source>
</evidence>
<feature type="compositionally biased region" description="Polar residues" evidence="1">
    <location>
        <begin position="27"/>
        <end position="36"/>
    </location>
</feature>
<name>A0A813DV03_POLGL</name>
<evidence type="ECO:0000313" key="2">
    <source>
        <dbReference type="EMBL" id="CAE8591799.1"/>
    </source>
</evidence>
<dbReference type="EMBL" id="CAJNNV010005235">
    <property type="protein sequence ID" value="CAE8591799.1"/>
    <property type="molecule type" value="Genomic_DNA"/>
</dbReference>
<sequence>MSPQSLPTVSSRKNPAIQKPRKKMENASPNWFSSVSEKACAGMGKAAPRAPKATRGAAPRSEEAWETEAPAGGTKAGAKAPARSSSTTTTGSTGDAVRAAMVST</sequence>
<reference evidence="2" key="1">
    <citation type="submission" date="2021-02" db="EMBL/GenBank/DDBJ databases">
        <authorList>
            <person name="Dougan E. K."/>
            <person name="Rhodes N."/>
            <person name="Thang M."/>
            <person name="Chan C."/>
        </authorList>
    </citation>
    <scope>NUCLEOTIDE SEQUENCE</scope>
</reference>
<comment type="caution">
    <text evidence="2">The sequence shown here is derived from an EMBL/GenBank/DDBJ whole genome shotgun (WGS) entry which is preliminary data.</text>
</comment>
<dbReference type="Proteomes" id="UP000654075">
    <property type="component" value="Unassembled WGS sequence"/>
</dbReference>
<proteinExistence type="predicted"/>
<feature type="compositionally biased region" description="Low complexity" evidence="1">
    <location>
        <begin position="67"/>
        <end position="94"/>
    </location>
</feature>
<feature type="compositionally biased region" description="Polar residues" evidence="1">
    <location>
        <begin position="1"/>
        <end position="13"/>
    </location>
</feature>